<dbReference type="EMBL" id="BNEA01000015">
    <property type="protein sequence ID" value="GHI54759.1"/>
    <property type="molecule type" value="Genomic_DNA"/>
</dbReference>
<comment type="caution">
    <text evidence="2">The sequence shown here is derived from an EMBL/GenBank/DDBJ whole genome shotgun (WGS) entry which is preliminary data.</text>
</comment>
<dbReference type="RefSeq" id="WP_189997184.1">
    <property type="nucleotide sequence ID" value="NZ_BNCB01000013.1"/>
</dbReference>
<evidence type="ECO:0008006" key="4">
    <source>
        <dbReference type="Google" id="ProtNLM"/>
    </source>
</evidence>
<sequence>MTQPPHDEPTASGPEELREQVEHTRQELGETVEALAAKTDVKARAKEKAAEVREQAAEVKEQAAIKAELAGRLLQEKAPEPVRQTAAVTARLTRDNRTLLLAGGATLLLWLVCRRKR</sequence>
<dbReference type="Proteomes" id="UP000646738">
    <property type="component" value="Unassembled WGS sequence"/>
</dbReference>
<organism evidence="2 3">
    <name type="scientific">Streptomyces rubradiris</name>
    <name type="common">Streptomyces achromogenes subsp. rubradiris</name>
    <dbReference type="NCBI Taxonomy" id="285531"/>
    <lineage>
        <taxon>Bacteria</taxon>
        <taxon>Bacillati</taxon>
        <taxon>Actinomycetota</taxon>
        <taxon>Actinomycetes</taxon>
        <taxon>Kitasatosporales</taxon>
        <taxon>Streptomycetaceae</taxon>
        <taxon>Streptomyces</taxon>
    </lineage>
</organism>
<accession>A0ABQ3RG09</accession>
<name>A0ABQ3RG09_STRRR</name>
<reference evidence="3" key="1">
    <citation type="submission" date="2023-07" db="EMBL/GenBank/DDBJ databases">
        <title>Whole genome shotgun sequence of Streptomyces achromogenes subsp. rubradiris NBRC 14000.</title>
        <authorList>
            <person name="Komaki H."/>
            <person name="Tamura T."/>
        </authorList>
    </citation>
    <scope>NUCLEOTIDE SEQUENCE [LARGE SCALE GENOMIC DNA]</scope>
    <source>
        <strain evidence="3">NBRC 14000</strain>
    </source>
</reference>
<keyword evidence="3" id="KW-1185">Reference proteome</keyword>
<evidence type="ECO:0000256" key="1">
    <source>
        <dbReference type="SAM" id="MobiDB-lite"/>
    </source>
</evidence>
<dbReference type="InterPro" id="IPR022062">
    <property type="entry name" value="DUF3618"/>
</dbReference>
<evidence type="ECO:0000313" key="3">
    <source>
        <dbReference type="Proteomes" id="UP000646738"/>
    </source>
</evidence>
<evidence type="ECO:0000313" key="2">
    <source>
        <dbReference type="EMBL" id="GHI54759.1"/>
    </source>
</evidence>
<protein>
    <recommendedName>
        <fullName evidence="4">DUF3618 domain-containing protein</fullName>
    </recommendedName>
</protein>
<proteinExistence type="predicted"/>
<feature type="region of interest" description="Disordered" evidence="1">
    <location>
        <begin position="1"/>
        <end position="25"/>
    </location>
</feature>
<dbReference type="Pfam" id="PF12277">
    <property type="entry name" value="DUF3618"/>
    <property type="match status" value="1"/>
</dbReference>
<gene>
    <name evidence="2" type="ORF">Srubr_46050</name>
</gene>